<feature type="region of interest" description="Disordered" evidence="1">
    <location>
        <begin position="1"/>
        <end position="39"/>
    </location>
</feature>
<evidence type="ECO:0000313" key="2">
    <source>
        <dbReference type="EMBL" id="PHK04730.1"/>
    </source>
</evidence>
<name>A0A9Q6EM48_NOSLI</name>
<dbReference type="AlphaFoldDB" id="A0A9Q6EM48"/>
<evidence type="ECO:0000256" key="1">
    <source>
        <dbReference type="SAM" id="MobiDB-lite"/>
    </source>
</evidence>
<sequence length="62" mass="6847">MGSRGDAGRWGRQGGEGKRLKVKGKRNKFNLSPFPLTPFPMPCLANAHRHQTRGTRQMGRGG</sequence>
<evidence type="ECO:0000313" key="3">
    <source>
        <dbReference type="Proteomes" id="UP000222310"/>
    </source>
</evidence>
<reference evidence="2 3" key="1">
    <citation type="submission" date="2015-02" db="EMBL/GenBank/DDBJ databases">
        <title>Nostoc linckia genome annotation.</title>
        <authorList>
            <person name="Zhou Z."/>
        </authorList>
    </citation>
    <scope>NUCLEOTIDE SEQUENCE [LARGE SCALE GENOMIC DNA]</scope>
    <source>
        <strain evidence="3">z8</strain>
    </source>
</reference>
<accession>A0A9Q6EM48</accession>
<proteinExistence type="predicted"/>
<dbReference type="EMBL" id="LAHD01000022">
    <property type="protein sequence ID" value="PHK04730.1"/>
    <property type="molecule type" value="Genomic_DNA"/>
</dbReference>
<dbReference type="Proteomes" id="UP000222310">
    <property type="component" value="Unassembled WGS sequence"/>
</dbReference>
<organism evidence="2 3">
    <name type="scientific">Nostoc linckia z8</name>
    <dbReference type="NCBI Taxonomy" id="1628746"/>
    <lineage>
        <taxon>Bacteria</taxon>
        <taxon>Bacillati</taxon>
        <taxon>Cyanobacteriota</taxon>
        <taxon>Cyanophyceae</taxon>
        <taxon>Nostocales</taxon>
        <taxon>Nostocaceae</taxon>
        <taxon>Nostoc</taxon>
    </lineage>
</organism>
<comment type="caution">
    <text evidence="2">The sequence shown here is derived from an EMBL/GenBank/DDBJ whole genome shotgun (WGS) entry which is preliminary data.</text>
</comment>
<protein>
    <submittedName>
        <fullName evidence="2">Uncharacterized protein</fullName>
    </submittedName>
</protein>
<gene>
    <name evidence="2" type="ORF">VF08_10130</name>
</gene>